<evidence type="ECO:0000313" key="1">
    <source>
        <dbReference type="EMBL" id="KAI3770930.1"/>
    </source>
</evidence>
<keyword evidence="2" id="KW-1185">Reference proteome</keyword>
<comment type="caution">
    <text evidence="1">The sequence shown here is derived from an EMBL/GenBank/DDBJ whole genome shotgun (WGS) entry which is preliminary data.</text>
</comment>
<name>A0ACB9FJ87_ARCLA</name>
<accession>A0ACB9FJ87</accession>
<dbReference type="Proteomes" id="UP001055879">
    <property type="component" value="Linkage Group LG01"/>
</dbReference>
<organism evidence="1 2">
    <name type="scientific">Arctium lappa</name>
    <name type="common">Greater burdock</name>
    <name type="synonym">Lappa major</name>
    <dbReference type="NCBI Taxonomy" id="4217"/>
    <lineage>
        <taxon>Eukaryota</taxon>
        <taxon>Viridiplantae</taxon>
        <taxon>Streptophyta</taxon>
        <taxon>Embryophyta</taxon>
        <taxon>Tracheophyta</taxon>
        <taxon>Spermatophyta</taxon>
        <taxon>Magnoliopsida</taxon>
        <taxon>eudicotyledons</taxon>
        <taxon>Gunneridae</taxon>
        <taxon>Pentapetalae</taxon>
        <taxon>asterids</taxon>
        <taxon>campanulids</taxon>
        <taxon>Asterales</taxon>
        <taxon>Asteraceae</taxon>
        <taxon>Carduoideae</taxon>
        <taxon>Cardueae</taxon>
        <taxon>Arctiinae</taxon>
        <taxon>Arctium</taxon>
    </lineage>
</organism>
<proteinExistence type="predicted"/>
<reference evidence="2" key="1">
    <citation type="journal article" date="2022" name="Mol. Ecol. Resour.">
        <title>The genomes of chicory, endive, great burdock and yacon provide insights into Asteraceae palaeo-polyploidization history and plant inulin production.</title>
        <authorList>
            <person name="Fan W."/>
            <person name="Wang S."/>
            <person name="Wang H."/>
            <person name="Wang A."/>
            <person name="Jiang F."/>
            <person name="Liu H."/>
            <person name="Zhao H."/>
            <person name="Xu D."/>
            <person name="Zhang Y."/>
        </authorList>
    </citation>
    <scope>NUCLEOTIDE SEQUENCE [LARGE SCALE GENOMIC DNA]</scope>
    <source>
        <strain evidence="2">cv. Niubang</strain>
    </source>
</reference>
<reference evidence="1 2" key="2">
    <citation type="journal article" date="2022" name="Mol. Ecol. Resour.">
        <title>The genomes of chicory, endive, great burdock and yacon provide insights into Asteraceae paleo-polyploidization history and plant inulin production.</title>
        <authorList>
            <person name="Fan W."/>
            <person name="Wang S."/>
            <person name="Wang H."/>
            <person name="Wang A."/>
            <person name="Jiang F."/>
            <person name="Liu H."/>
            <person name="Zhao H."/>
            <person name="Xu D."/>
            <person name="Zhang Y."/>
        </authorList>
    </citation>
    <scope>NUCLEOTIDE SEQUENCE [LARGE SCALE GENOMIC DNA]</scope>
    <source>
        <strain evidence="2">cv. Niubang</strain>
    </source>
</reference>
<sequence length="200" mass="21899">MDAMLHEAMVSGGEATNKSRSGESGNLGLTTKANFTNYVSGPMHSNGVVYPDSVEKKTTTDRVTVVESSQKQENRKSVFERLSGDQHNGKGVMEDEQQTVPAMDEYRVNEADVKLPCGENKKEDHGVENREKGGGSMDSTSSRPLFEAVLSSFKTRRIPLGEKHNSNRFAALSREDVNDEEGESCMVGQREGKGISISHD</sequence>
<evidence type="ECO:0000313" key="2">
    <source>
        <dbReference type="Proteomes" id="UP001055879"/>
    </source>
</evidence>
<gene>
    <name evidence="1" type="ORF">L6452_02078</name>
</gene>
<dbReference type="EMBL" id="CM042047">
    <property type="protein sequence ID" value="KAI3770930.1"/>
    <property type="molecule type" value="Genomic_DNA"/>
</dbReference>
<protein>
    <submittedName>
        <fullName evidence="1">Uncharacterized protein</fullName>
    </submittedName>
</protein>